<dbReference type="GO" id="GO:0043236">
    <property type="term" value="F:laminin binding"/>
    <property type="evidence" value="ECO:0007669"/>
    <property type="project" value="TreeGrafter"/>
</dbReference>
<comment type="caution">
    <text evidence="4">The sequence shown here is derived from an EMBL/GenBank/DDBJ whole genome shotgun (WGS) entry which is preliminary data.</text>
</comment>
<dbReference type="InterPro" id="IPR013320">
    <property type="entry name" value="ConA-like_dom_sf"/>
</dbReference>
<evidence type="ECO:0000313" key="5">
    <source>
        <dbReference type="Proteomes" id="UP001148018"/>
    </source>
</evidence>
<dbReference type="SMART" id="SM00276">
    <property type="entry name" value="GLECT"/>
    <property type="match status" value="1"/>
</dbReference>
<dbReference type="PANTHER" id="PTHR11346">
    <property type="entry name" value="GALECTIN"/>
    <property type="match status" value="1"/>
</dbReference>
<evidence type="ECO:0000259" key="3">
    <source>
        <dbReference type="PROSITE" id="PS51304"/>
    </source>
</evidence>
<gene>
    <name evidence="4" type="ORF">NHX12_031269</name>
</gene>
<keyword evidence="5" id="KW-1185">Reference proteome</keyword>
<dbReference type="Gene3D" id="2.60.120.200">
    <property type="match status" value="1"/>
</dbReference>
<protein>
    <recommendedName>
        <fullName evidence="2">Galectin</fullName>
    </recommendedName>
</protein>
<dbReference type="InterPro" id="IPR044156">
    <property type="entry name" value="Galectin-like"/>
</dbReference>
<proteinExistence type="predicted"/>
<dbReference type="GO" id="GO:0030246">
    <property type="term" value="F:carbohydrate binding"/>
    <property type="evidence" value="ECO:0007669"/>
    <property type="project" value="UniProtKB-UniRule"/>
</dbReference>
<dbReference type="GO" id="GO:0005615">
    <property type="term" value="C:extracellular space"/>
    <property type="evidence" value="ECO:0007669"/>
    <property type="project" value="TreeGrafter"/>
</dbReference>
<evidence type="ECO:0000313" key="4">
    <source>
        <dbReference type="EMBL" id="KAJ3600283.1"/>
    </source>
</evidence>
<keyword evidence="1 2" id="KW-0430">Lectin</keyword>
<name>A0A9Q0IJF0_9TELE</name>
<sequence length="136" mass="14767">MTDMMVKNMSLKVGQKVTITGVPKAGGAELSCFALNVSNGADHALHMNVRFNAHGDERVVVYNSCQAGAWGAEVREGGFPFNNNELFKFTIALKPKEFLVALGDGSEVHFPNRLGATKFKDFSFSGDVRVHSFGIN</sequence>
<accession>A0A9Q0IJF0</accession>
<reference evidence="4" key="1">
    <citation type="submission" date="2022-07" db="EMBL/GenBank/DDBJ databases">
        <title>Chromosome-level genome of Muraenolepis orangiensis.</title>
        <authorList>
            <person name="Kim J."/>
        </authorList>
    </citation>
    <scope>NUCLEOTIDE SEQUENCE</scope>
    <source>
        <strain evidence="4">KU_S4_2022</strain>
        <tissue evidence="4">Muscle</tissue>
    </source>
</reference>
<evidence type="ECO:0000256" key="1">
    <source>
        <dbReference type="ARBA" id="ARBA00022734"/>
    </source>
</evidence>
<dbReference type="SUPFAM" id="SSF49899">
    <property type="entry name" value="Concanavalin A-like lectins/glucanases"/>
    <property type="match status" value="1"/>
</dbReference>
<dbReference type="Proteomes" id="UP001148018">
    <property type="component" value="Unassembled WGS sequence"/>
</dbReference>
<dbReference type="Pfam" id="PF00337">
    <property type="entry name" value="Gal-bind_lectin"/>
    <property type="match status" value="1"/>
</dbReference>
<dbReference type="InterPro" id="IPR001079">
    <property type="entry name" value="Galectin_CRD"/>
</dbReference>
<dbReference type="OrthoDB" id="8443340at2759"/>
<dbReference type="GO" id="GO:0016936">
    <property type="term" value="F:galactoside binding"/>
    <property type="evidence" value="ECO:0007669"/>
    <property type="project" value="TreeGrafter"/>
</dbReference>
<organism evidence="4 5">
    <name type="scientific">Muraenolepis orangiensis</name>
    <name type="common">Patagonian moray cod</name>
    <dbReference type="NCBI Taxonomy" id="630683"/>
    <lineage>
        <taxon>Eukaryota</taxon>
        <taxon>Metazoa</taxon>
        <taxon>Chordata</taxon>
        <taxon>Craniata</taxon>
        <taxon>Vertebrata</taxon>
        <taxon>Euteleostomi</taxon>
        <taxon>Actinopterygii</taxon>
        <taxon>Neopterygii</taxon>
        <taxon>Teleostei</taxon>
        <taxon>Neoteleostei</taxon>
        <taxon>Acanthomorphata</taxon>
        <taxon>Zeiogadaria</taxon>
        <taxon>Gadariae</taxon>
        <taxon>Gadiformes</taxon>
        <taxon>Muraenolepidoidei</taxon>
        <taxon>Muraenolepididae</taxon>
        <taxon>Muraenolepis</taxon>
    </lineage>
</organism>
<dbReference type="AlphaFoldDB" id="A0A9Q0IJF0"/>
<evidence type="ECO:0000256" key="2">
    <source>
        <dbReference type="RuleBase" id="RU102079"/>
    </source>
</evidence>
<dbReference type="PANTHER" id="PTHR11346:SF112">
    <property type="entry name" value="GALECTIN"/>
    <property type="match status" value="1"/>
</dbReference>
<dbReference type="EMBL" id="JANIIK010000047">
    <property type="protein sequence ID" value="KAJ3600283.1"/>
    <property type="molecule type" value="Genomic_DNA"/>
</dbReference>
<dbReference type="CDD" id="cd00070">
    <property type="entry name" value="GLECT"/>
    <property type="match status" value="1"/>
</dbReference>
<feature type="domain" description="Galectin" evidence="3">
    <location>
        <begin position="3"/>
        <end position="136"/>
    </location>
</feature>
<dbReference type="SMART" id="SM00908">
    <property type="entry name" value="Gal-bind_lectin"/>
    <property type="match status" value="1"/>
</dbReference>
<dbReference type="PROSITE" id="PS51304">
    <property type="entry name" value="GALECTIN"/>
    <property type="match status" value="1"/>
</dbReference>